<accession>A0A1H7JPG0</accession>
<dbReference type="Pfam" id="PF00496">
    <property type="entry name" value="SBP_bac_5"/>
    <property type="match status" value="1"/>
</dbReference>
<dbReference type="PANTHER" id="PTHR30290">
    <property type="entry name" value="PERIPLASMIC BINDING COMPONENT OF ABC TRANSPORTER"/>
    <property type="match status" value="1"/>
</dbReference>
<dbReference type="Proteomes" id="UP000182321">
    <property type="component" value="Unassembled WGS sequence"/>
</dbReference>
<dbReference type="GO" id="GO:0015833">
    <property type="term" value="P:peptide transport"/>
    <property type="evidence" value="ECO:0007669"/>
    <property type="project" value="TreeGrafter"/>
</dbReference>
<feature type="signal peptide" evidence="4">
    <location>
        <begin position="1"/>
        <end position="25"/>
    </location>
</feature>
<dbReference type="CDD" id="cd08504">
    <property type="entry name" value="PBP2_OppA"/>
    <property type="match status" value="1"/>
</dbReference>
<feature type="domain" description="Solute-binding protein family 5" evidence="5">
    <location>
        <begin position="89"/>
        <end position="489"/>
    </location>
</feature>
<feature type="chain" id="PRO_5010183777" evidence="4">
    <location>
        <begin position="26"/>
        <end position="573"/>
    </location>
</feature>
<evidence type="ECO:0000256" key="4">
    <source>
        <dbReference type="SAM" id="SignalP"/>
    </source>
</evidence>
<sequence>MKKKLVSLVLVAAMALSMVACGNKAASTESSSTGEAPAVATTKEDKTTLNIWMSSEPAHIDPALNSSVDGGCLAVNSFEGLMRYNESGELEPACAESYEVSDDGLTYTFTMRDGLKWSNGDDLDATDFVYSWKRAASPEVAADYSYLCEIFPSFTYEEGLGDGDVVASEDGKTLTVTLKSVCPYFLDLCAFPFFFPVNQEAVEASMSDGDPVGTWANDAGDNFVCNGAYVLKSWNHDSDMTYVKNDNYWDADSVSVTTLNVMLTAETTAAYTAYTTGDLDFIDDIPVEEMETAKTSSEYVVLDNLGTYYASFNYNTDLYDELGLDEEQAKVFRHAIALLIDRQYIIDTVGQNNQEVATSFVPAGCSDGNGGEFKNKDYYSTDYEANVEEAKSLLESIGLYDTASDALTQDISLTYLTNNVEGNVKIGECIQADLATIGINLSIDQEEWNVFQETRKAGKYDFAREGWIMDYNDPVNMLEMYTTASGNNNPQFGKDSSKDLDWAKYDEMIEGIRTEADLAARAELMHEAEDYLMDTWCIIPIYYYNDPYMIKDYVKGVYGTVEGMKYFYHATIN</sequence>
<evidence type="ECO:0000256" key="2">
    <source>
        <dbReference type="ARBA" id="ARBA00005695"/>
    </source>
</evidence>
<evidence type="ECO:0000313" key="6">
    <source>
        <dbReference type="EMBL" id="SEK75727.1"/>
    </source>
</evidence>
<dbReference type="InterPro" id="IPR023765">
    <property type="entry name" value="SBP_5_CS"/>
</dbReference>
<dbReference type="Gene3D" id="3.40.190.10">
    <property type="entry name" value="Periplasmic binding protein-like II"/>
    <property type="match status" value="1"/>
</dbReference>
<organism evidence="6 7">
    <name type="scientific">Pseudobutyrivibrio ruminis</name>
    <dbReference type="NCBI Taxonomy" id="46206"/>
    <lineage>
        <taxon>Bacteria</taxon>
        <taxon>Bacillati</taxon>
        <taxon>Bacillota</taxon>
        <taxon>Clostridia</taxon>
        <taxon>Lachnospirales</taxon>
        <taxon>Lachnospiraceae</taxon>
        <taxon>Pseudobutyrivibrio</taxon>
    </lineage>
</organism>
<dbReference type="GO" id="GO:0042597">
    <property type="term" value="C:periplasmic space"/>
    <property type="evidence" value="ECO:0007669"/>
    <property type="project" value="UniProtKB-ARBA"/>
</dbReference>
<dbReference type="SUPFAM" id="SSF53850">
    <property type="entry name" value="Periplasmic binding protein-like II"/>
    <property type="match status" value="1"/>
</dbReference>
<dbReference type="InterPro" id="IPR000914">
    <property type="entry name" value="SBP_5_dom"/>
</dbReference>
<evidence type="ECO:0000256" key="1">
    <source>
        <dbReference type="ARBA" id="ARBA00004193"/>
    </source>
</evidence>
<proteinExistence type="inferred from homology"/>
<dbReference type="InterPro" id="IPR030678">
    <property type="entry name" value="Peptide/Ni-bd"/>
</dbReference>
<keyword evidence="7" id="KW-1185">Reference proteome</keyword>
<dbReference type="AlphaFoldDB" id="A0A1H7JPG0"/>
<dbReference type="Gene3D" id="3.10.105.10">
    <property type="entry name" value="Dipeptide-binding Protein, Domain 3"/>
    <property type="match status" value="1"/>
</dbReference>
<dbReference type="PROSITE" id="PS51257">
    <property type="entry name" value="PROKAR_LIPOPROTEIN"/>
    <property type="match status" value="1"/>
</dbReference>
<dbReference type="PROSITE" id="PS01040">
    <property type="entry name" value="SBP_BACTERIAL_5"/>
    <property type="match status" value="1"/>
</dbReference>
<dbReference type="PANTHER" id="PTHR30290:SF79">
    <property type="entry name" value="DIPEPTIDE-BINDING PROTEIN DPPE"/>
    <property type="match status" value="1"/>
</dbReference>
<dbReference type="EMBL" id="FNZX01000010">
    <property type="protein sequence ID" value="SEK75727.1"/>
    <property type="molecule type" value="Genomic_DNA"/>
</dbReference>
<dbReference type="GO" id="GO:1904680">
    <property type="term" value="F:peptide transmembrane transporter activity"/>
    <property type="evidence" value="ECO:0007669"/>
    <property type="project" value="TreeGrafter"/>
</dbReference>
<dbReference type="RefSeq" id="WP_074791051.1">
    <property type="nucleotide sequence ID" value="NZ_FNZX01000010.1"/>
</dbReference>
<evidence type="ECO:0000256" key="3">
    <source>
        <dbReference type="ARBA" id="ARBA00022729"/>
    </source>
</evidence>
<dbReference type="GO" id="GO:0043190">
    <property type="term" value="C:ATP-binding cassette (ABC) transporter complex"/>
    <property type="evidence" value="ECO:0007669"/>
    <property type="project" value="InterPro"/>
</dbReference>
<dbReference type="Gene3D" id="3.90.76.10">
    <property type="entry name" value="Dipeptide-binding Protein, Domain 1"/>
    <property type="match status" value="1"/>
</dbReference>
<evidence type="ECO:0000259" key="5">
    <source>
        <dbReference type="Pfam" id="PF00496"/>
    </source>
</evidence>
<dbReference type="PIRSF" id="PIRSF002741">
    <property type="entry name" value="MppA"/>
    <property type="match status" value="1"/>
</dbReference>
<dbReference type="InterPro" id="IPR039424">
    <property type="entry name" value="SBP_5"/>
</dbReference>
<protein>
    <submittedName>
        <fullName evidence="6">Oligopeptide transport system substrate-binding protein</fullName>
    </submittedName>
</protein>
<gene>
    <name evidence="6" type="ORF">SAMN02910377_01728</name>
</gene>
<comment type="similarity">
    <text evidence="2">Belongs to the bacterial solute-binding protein 5 family.</text>
</comment>
<keyword evidence="3 4" id="KW-0732">Signal</keyword>
<name>A0A1H7JPG0_9FIRM</name>
<reference evidence="7" key="1">
    <citation type="submission" date="2016-10" db="EMBL/GenBank/DDBJ databases">
        <authorList>
            <person name="Varghese N."/>
        </authorList>
    </citation>
    <scope>NUCLEOTIDE SEQUENCE [LARGE SCALE GENOMIC DNA]</scope>
    <source>
        <strain evidence="7">ACV-9</strain>
    </source>
</reference>
<evidence type="ECO:0000313" key="7">
    <source>
        <dbReference type="Proteomes" id="UP000182321"/>
    </source>
</evidence>
<comment type="subcellular location">
    <subcellularLocation>
        <location evidence="1">Cell membrane</location>
        <topology evidence="1">Lipid-anchor</topology>
    </subcellularLocation>
</comment>